<gene>
    <name evidence="3" type="ORF">EFA69_12150</name>
</gene>
<dbReference type="AlphaFoldDB" id="A0A3M9MZC1"/>
<dbReference type="Proteomes" id="UP000271010">
    <property type="component" value="Unassembled WGS sequence"/>
</dbReference>
<protein>
    <recommendedName>
        <fullName evidence="5">Secreted protein</fullName>
    </recommendedName>
</protein>
<feature type="chain" id="PRO_5018287203" description="Secreted protein" evidence="2">
    <location>
        <begin position="23"/>
        <end position="143"/>
    </location>
</feature>
<name>A0A3M9MZC1_9BACT</name>
<feature type="compositionally biased region" description="Basic and acidic residues" evidence="1">
    <location>
        <begin position="35"/>
        <end position="65"/>
    </location>
</feature>
<proteinExistence type="predicted"/>
<reference evidence="3 4" key="1">
    <citation type="submission" date="2018-11" db="EMBL/GenBank/DDBJ databases">
        <title>Rufibacter latericius sp. nov., isolated from water in Baiyang Lake.</title>
        <authorList>
            <person name="Yang Y."/>
        </authorList>
    </citation>
    <scope>NUCLEOTIDE SEQUENCE [LARGE SCALE GENOMIC DNA]</scope>
    <source>
        <strain evidence="3 4">MCC P1</strain>
    </source>
</reference>
<comment type="caution">
    <text evidence="3">The sequence shown here is derived from an EMBL/GenBank/DDBJ whole genome shotgun (WGS) entry which is preliminary data.</text>
</comment>
<evidence type="ECO:0000313" key="3">
    <source>
        <dbReference type="EMBL" id="RNI30243.1"/>
    </source>
</evidence>
<dbReference type="OrthoDB" id="893586at2"/>
<evidence type="ECO:0000313" key="4">
    <source>
        <dbReference type="Proteomes" id="UP000271010"/>
    </source>
</evidence>
<dbReference type="EMBL" id="RJJE01000009">
    <property type="protein sequence ID" value="RNI30243.1"/>
    <property type="molecule type" value="Genomic_DNA"/>
</dbReference>
<feature type="signal peptide" evidence="2">
    <location>
        <begin position="1"/>
        <end position="22"/>
    </location>
</feature>
<evidence type="ECO:0000256" key="2">
    <source>
        <dbReference type="SAM" id="SignalP"/>
    </source>
</evidence>
<dbReference type="RefSeq" id="WP_123133321.1">
    <property type="nucleotide sequence ID" value="NZ_RJJE01000009.1"/>
</dbReference>
<keyword evidence="2" id="KW-0732">Signal</keyword>
<keyword evidence="4" id="KW-1185">Reference proteome</keyword>
<evidence type="ECO:0008006" key="5">
    <source>
        <dbReference type="Google" id="ProtNLM"/>
    </source>
</evidence>
<sequence>MRSFFRYVIACVIAVTVVGVSAAETVAQKPRKAKRETTRRGPDGRKRGEVSNGNSERKMLLDRQKAIASAKSSGGMYAGPHYSLPDNKYETGTGRFSMGDYKNKTKSKKAKQKKSKRLIDQDNPNGRMYQQSQNKRNRKLLIF</sequence>
<evidence type="ECO:0000256" key="1">
    <source>
        <dbReference type="SAM" id="MobiDB-lite"/>
    </source>
</evidence>
<feature type="compositionally biased region" description="Polar residues" evidence="1">
    <location>
        <begin position="122"/>
        <end position="134"/>
    </location>
</feature>
<organism evidence="3 4">
    <name type="scientific">Rufibacter immobilis</name>
    <dbReference type="NCBI Taxonomy" id="1348778"/>
    <lineage>
        <taxon>Bacteria</taxon>
        <taxon>Pseudomonadati</taxon>
        <taxon>Bacteroidota</taxon>
        <taxon>Cytophagia</taxon>
        <taxon>Cytophagales</taxon>
        <taxon>Hymenobacteraceae</taxon>
        <taxon>Rufibacter</taxon>
    </lineage>
</organism>
<feature type="compositionally biased region" description="Basic residues" evidence="1">
    <location>
        <begin position="104"/>
        <end position="116"/>
    </location>
</feature>
<accession>A0A3M9MZC1</accession>
<feature type="region of interest" description="Disordered" evidence="1">
    <location>
        <begin position="26"/>
        <end position="143"/>
    </location>
</feature>